<proteinExistence type="predicted"/>
<evidence type="ECO:0000313" key="2">
    <source>
        <dbReference type="EMBL" id="KAK7477962.1"/>
    </source>
</evidence>
<feature type="region of interest" description="Disordered" evidence="1">
    <location>
        <begin position="46"/>
        <end position="69"/>
    </location>
</feature>
<protein>
    <submittedName>
        <fullName evidence="2">Uncharacterized protein</fullName>
    </submittedName>
</protein>
<dbReference type="Proteomes" id="UP001519460">
    <property type="component" value="Unassembled WGS sequence"/>
</dbReference>
<keyword evidence="3" id="KW-1185">Reference proteome</keyword>
<feature type="compositionally biased region" description="Polar residues" evidence="1">
    <location>
        <begin position="46"/>
        <end position="60"/>
    </location>
</feature>
<reference evidence="2 3" key="1">
    <citation type="journal article" date="2023" name="Sci. Data">
        <title>Genome assembly of the Korean intertidal mud-creeper Batillaria attramentaria.</title>
        <authorList>
            <person name="Patra A.K."/>
            <person name="Ho P.T."/>
            <person name="Jun S."/>
            <person name="Lee S.J."/>
            <person name="Kim Y."/>
            <person name="Won Y.J."/>
        </authorList>
    </citation>
    <scope>NUCLEOTIDE SEQUENCE [LARGE SCALE GENOMIC DNA]</scope>
    <source>
        <strain evidence="2">Wonlab-2016</strain>
    </source>
</reference>
<accession>A0ABD0JTK6</accession>
<organism evidence="2 3">
    <name type="scientific">Batillaria attramentaria</name>
    <dbReference type="NCBI Taxonomy" id="370345"/>
    <lineage>
        <taxon>Eukaryota</taxon>
        <taxon>Metazoa</taxon>
        <taxon>Spiralia</taxon>
        <taxon>Lophotrochozoa</taxon>
        <taxon>Mollusca</taxon>
        <taxon>Gastropoda</taxon>
        <taxon>Caenogastropoda</taxon>
        <taxon>Sorbeoconcha</taxon>
        <taxon>Cerithioidea</taxon>
        <taxon>Batillariidae</taxon>
        <taxon>Batillaria</taxon>
    </lineage>
</organism>
<dbReference type="AlphaFoldDB" id="A0ABD0JTK6"/>
<sequence>MASGQLGGGRWGKYETQCKLIHLVLQLYMYFEYTQTFTAYEENKQTSGTSECHPKSNGSGSVTGGGECERRCTHEPGTRRMMTCQNVLRQRACKLRYYTSHALWLGATRWYSFRKVFGIWVSEPLNTASSSV</sequence>
<evidence type="ECO:0000256" key="1">
    <source>
        <dbReference type="SAM" id="MobiDB-lite"/>
    </source>
</evidence>
<dbReference type="EMBL" id="JACVVK020000337">
    <property type="protein sequence ID" value="KAK7477962.1"/>
    <property type="molecule type" value="Genomic_DNA"/>
</dbReference>
<name>A0ABD0JTK6_9CAEN</name>
<comment type="caution">
    <text evidence="2">The sequence shown here is derived from an EMBL/GenBank/DDBJ whole genome shotgun (WGS) entry which is preliminary data.</text>
</comment>
<feature type="non-terminal residue" evidence="2">
    <location>
        <position position="132"/>
    </location>
</feature>
<evidence type="ECO:0000313" key="3">
    <source>
        <dbReference type="Proteomes" id="UP001519460"/>
    </source>
</evidence>
<gene>
    <name evidence="2" type="ORF">BaRGS_00030791</name>
</gene>